<evidence type="ECO:0000259" key="1">
    <source>
        <dbReference type="PROSITE" id="PS50011"/>
    </source>
</evidence>
<accession>A0AA40C2F7</accession>
<protein>
    <recommendedName>
        <fullName evidence="1">Protein kinase domain-containing protein</fullName>
    </recommendedName>
</protein>
<sequence>MTAMRSAVHHLHSIVSVAHNDISPNNIMVDNGLPLLIDFGSCRPLGDAMSISRGTPGWNLDSLLPSRDGVFDPRRDNFSESACFPLPSLPIFPKYDTLSDIRSGRRSSCP</sequence>
<comment type="caution">
    <text evidence="2">The sequence shown here is derived from an EMBL/GenBank/DDBJ whole genome shotgun (WGS) entry which is preliminary data.</text>
</comment>
<reference evidence="2" key="1">
    <citation type="submission" date="2023-06" db="EMBL/GenBank/DDBJ databases">
        <title>Genome-scale phylogeny and comparative genomics of the fungal order Sordariales.</title>
        <authorList>
            <consortium name="Lawrence Berkeley National Laboratory"/>
            <person name="Hensen N."/>
            <person name="Bonometti L."/>
            <person name="Westerberg I."/>
            <person name="Brannstrom I.O."/>
            <person name="Guillou S."/>
            <person name="Cros-Aarteil S."/>
            <person name="Calhoun S."/>
            <person name="Haridas S."/>
            <person name="Kuo A."/>
            <person name="Mondo S."/>
            <person name="Pangilinan J."/>
            <person name="Riley R."/>
            <person name="Labutti K."/>
            <person name="Andreopoulos B."/>
            <person name="Lipzen A."/>
            <person name="Chen C."/>
            <person name="Yanf M."/>
            <person name="Daum C."/>
            <person name="Ng V."/>
            <person name="Clum A."/>
            <person name="Steindorff A."/>
            <person name="Ohm R."/>
            <person name="Martin F."/>
            <person name="Silar P."/>
            <person name="Natvig D."/>
            <person name="Lalanne C."/>
            <person name="Gautier V."/>
            <person name="Ament-Velasquez S.L."/>
            <person name="Kruys A."/>
            <person name="Hutchinson M.I."/>
            <person name="Powell A.J."/>
            <person name="Barry K."/>
            <person name="Miller A.N."/>
            <person name="Grigoriev I.V."/>
            <person name="Debuchy R."/>
            <person name="Gladieux P."/>
            <person name="Thoren M.H."/>
            <person name="Johannesson H."/>
        </authorList>
    </citation>
    <scope>NUCLEOTIDE SEQUENCE</scope>
    <source>
        <strain evidence="2">CBS 606.72</strain>
    </source>
</reference>
<keyword evidence="3" id="KW-1185">Reference proteome</keyword>
<dbReference type="Gene3D" id="1.10.510.10">
    <property type="entry name" value="Transferase(Phosphotransferase) domain 1"/>
    <property type="match status" value="1"/>
</dbReference>
<dbReference type="SUPFAM" id="SSF56112">
    <property type="entry name" value="Protein kinase-like (PK-like)"/>
    <property type="match status" value="1"/>
</dbReference>
<name>A0AA40C2F7_9PEZI</name>
<proteinExistence type="predicted"/>
<dbReference type="EMBL" id="JAULSU010000003">
    <property type="protein sequence ID" value="KAK0622399.1"/>
    <property type="molecule type" value="Genomic_DNA"/>
</dbReference>
<gene>
    <name evidence="2" type="ORF">B0T14DRAFT_148240</name>
</gene>
<dbReference type="GO" id="GO:0005524">
    <property type="term" value="F:ATP binding"/>
    <property type="evidence" value="ECO:0007669"/>
    <property type="project" value="InterPro"/>
</dbReference>
<dbReference type="Proteomes" id="UP001175000">
    <property type="component" value="Unassembled WGS sequence"/>
</dbReference>
<dbReference type="InterPro" id="IPR000719">
    <property type="entry name" value="Prot_kinase_dom"/>
</dbReference>
<dbReference type="InterPro" id="IPR011009">
    <property type="entry name" value="Kinase-like_dom_sf"/>
</dbReference>
<dbReference type="AlphaFoldDB" id="A0AA40C2F7"/>
<evidence type="ECO:0000313" key="3">
    <source>
        <dbReference type="Proteomes" id="UP001175000"/>
    </source>
</evidence>
<feature type="domain" description="Protein kinase" evidence="1">
    <location>
        <begin position="1"/>
        <end position="110"/>
    </location>
</feature>
<evidence type="ECO:0000313" key="2">
    <source>
        <dbReference type="EMBL" id="KAK0622399.1"/>
    </source>
</evidence>
<organism evidence="2 3">
    <name type="scientific">Immersiella caudata</name>
    <dbReference type="NCBI Taxonomy" id="314043"/>
    <lineage>
        <taxon>Eukaryota</taxon>
        <taxon>Fungi</taxon>
        <taxon>Dikarya</taxon>
        <taxon>Ascomycota</taxon>
        <taxon>Pezizomycotina</taxon>
        <taxon>Sordariomycetes</taxon>
        <taxon>Sordariomycetidae</taxon>
        <taxon>Sordariales</taxon>
        <taxon>Lasiosphaeriaceae</taxon>
        <taxon>Immersiella</taxon>
    </lineage>
</organism>
<dbReference type="PROSITE" id="PS50011">
    <property type="entry name" value="PROTEIN_KINASE_DOM"/>
    <property type="match status" value="1"/>
</dbReference>
<dbReference type="GO" id="GO:0004672">
    <property type="term" value="F:protein kinase activity"/>
    <property type="evidence" value="ECO:0007669"/>
    <property type="project" value="InterPro"/>
</dbReference>